<protein>
    <submittedName>
        <fullName evidence="4">Thioredoxin family protein</fullName>
    </submittedName>
</protein>
<evidence type="ECO:0000313" key="4">
    <source>
        <dbReference type="EMBL" id="TNC44180.1"/>
    </source>
</evidence>
<dbReference type="InterPro" id="IPR013766">
    <property type="entry name" value="Thioredoxin_domain"/>
</dbReference>
<organism evidence="4 5">
    <name type="scientific">Mumia zhuanghuii</name>
    <dbReference type="NCBI Taxonomy" id="2585211"/>
    <lineage>
        <taxon>Bacteria</taxon>
        <taxon>Bacillati</taxon>
        <taxon>Actinomycetota</taxon>
        <taxon>Actinomycetes</taxon>
        <taxon>Propionibacteriales</taxon>
        <taxon>Nocardioidaceae</taxon>
        <taxon>Mumia</taxon>
    </lineage>
</organism>
<feature type="domain" description="Thioredoxin" evidence="2">
    <location>
        <begin position="31"/>
        <end position="149"/>
    </location>
</feature>
<dbReference type="RefSeq" id="WP_139106293.1">
    <property type="nucleotide sequence ID" value="NZ_VDFR01000075.1"/>
</dbReference>
<dbReference type="PROSITE" id="PS51352">
    <property type="entry name" value="THIOREDOXIN_2"/>
    <property type="match status" value="1"/>
</dbReference>
<comment type="caution">
    <text evidence="4">The sequence shown here is derived from an EMBL/GenBank/DDBJ whole genome shotgun (WGS) entry which is preliminary data.</text>
</comment>
<dbReference type="Gene3D" id="3.40.30.10">
    <property type="entry name" value="Glutaredoxin"/>
    <property type="match status" value="1"/>
</dbReference>
<dbReference type="EMBL" id="VDFR01000075">
    <property type="protein sequence ID" value="TNC44180.1"/>
    <property type="molecule type" value="Genomic_DNA"/>
</dbReference>
<dbReference type="AlphaFoldDB" id="A0A5C4MLS5"/>
<evidence type="ECO:0000259" key="2">
    <source>
        <dbReference type="PROSITE" id="PS51352"/>
    </source>
</evidence>
<dbReference type="EMBL" id="VDFR01000127">
    <property type="protein sequence ID" value="TNC37493.1"/>
    <property type="molecule type" value="Genomic_DNA"/>
</dbReference>
<dbReference type="InterPro" id="IPR036249">
    <property type="entry name" value="Thioredoxin-like_sf"/>
</dbReference>
<dbReference type="SUPFAM" id="SSF52833">
    <property type="entry name" value="Thioredoxin-like"/>
    <property type="match status" value="1"/>
</dbReference>
<dbReference type="OrthoDB" id="1495530at2"/>
<evidence type="ECO:0000313" key="5">
    <source>
        <dbReference type="Proteomes" id="UP000306740"/>
    </source>
</evidence>
<dbReference type="CDD" id="cd02947">
    <property type="entry name" value="TRX_family"/>
    <property type="match status" value="1"/>
</dbReference>
<evidence type="ECO:0000313" key="3">
    <source>
        <dbReference type="EMBL" id="TNC37493.1"/>
    </source>
</evidence>
<name>A0A5C4MLS5_9ACTN</name>
<evidence type="ECO:0000256" key="1">
    <source>
        <dbReference type="SAM" id="MobiDB-lite"/>
    </source>
</evidence>
<dbReference type="Proteomes" id="UP000306740">
    <property type="component" value="Unassembled WGS sequence"/>
</dbReference>
<reference evidence="4 5" key="1">
    <citation type="submission" date="2019-05" db="EMBL/GenBank/DDBJ databases">
        <title>Mumia sp. nov., isolated from the intestinal contents of plateau pika (Ochotona curzoniae) in the Qinghai-Tibet plateau of China.</title>
        <authorList>
            <person name="Tian Z."/>
        </authorList>
    </citation>
    <scope>NUCLEOTIDE SEQUENCE [LARGE SCALE GENOMIC DNA]</scope>
    <source>
        <strain evidence="5">527</strain>
        <strain evidence="4">Z527</strain>
    </source>
</reference>
<feature type="region of interest" description="Disordered" evidence="1">
    <location>
        <begin position="29"/>
        <end position="48"/>
    </location>
</feature>
<proteinExistence type="predicted"/>
<gene>
    <name evidence="4" type="ORF">FHE65_17045</name>
    <name evidence="3" type="ORF">FHE65_25085</name>
</gene>
<sequence>MPLGVSVLLVVLVATGAFALVRRRSDGRVRTVPGEPAGDAQSSDPDREVLTSTDIGAALGSGATLVQVSSAFCAPCRAARVLLSRAADERDDVTYVDVDAESHLDLVRRLDVMRTPTVLVLDSAGAVVARASGVPRMPEIEAVLAAVTHSPVSDAG</sequence>
<dbReference type="Pfam" id="PF00085">
    <property type="entry name" value="Thioredoxin"/>
    <property type="match status" value="1"/>
</dbReference>
<accession>A0A5C4MLS5</accession>